<keyword evidence="1" id="KW-0472">Membrane</keyword>
<keyword evidence="3" id="KW-1185">Reference proteome</keyword>
<feature type="transmembrane region" description="Helical" evidence="1">
    <location>
        <begin position="52"/>
        <end position="71"/>
    </location>
</feature>
<accession>A0ABX6P4D9</accession>
<reference evidence="2 3" key="1">
    <citation type="submission" date="2020-05" db="EMBL/GenBank/DDBJ databases">
        <title>Ramlibacter rhizophilus sp. nov., isolated from rhizosphere soil of national flower Mugunghwa from South Korea.</title>
        <authorList>
            <person name="Zheng-Fei Y."/>
            <person name="Huan T."/>
        </authorList>
    </citation>
    <scope>NUCLEOTIDE SEQUENCE [LARGE SCALE GENOMIC DNA]</scope>
    <source>
        <strain evidence="2 3">H242</strain>
    </source>
</reference>
<protein>
    <recommendedName>
        <fullName evidence="4">HPP family protein</fullName>
    </recommendedName>
</protein>
<feature type="transmembrane region" description="Helical" evidence="1">
    <location>
        <begin position="77"/>
        <end position="98"/>
    </location>
</feature>
<organism evidence="2 3">
    <name type="scientific">Ramlibacter terrae</name>
    <dbReference type="NCBI Taxonomy" id="2732511"/>
    <lineage>
        <taxon>Bacteria</taxon>
        <taxon>Pseudomonadati</taxon>
        <taxon>Pseudomonadota</taxon>
        <taxon>Betaproteobacteria</taxon>
        <taxon>Burkholderiales</taxon>
        <taxon>Comamonadaceae</taxon>
        <taxon>Ramlibacter</taxon>
    </lineage>
</organism>
<dbReference type="EMBL" id="CP053418">
    <property type="protein sequence ID" value="QJW84942.1"/>
    <property type="molecule type" value="Genomic_DNA"/>
</dbReference>
<evidence type="ECO:0000313" key="3">
    <source>
        <dbReference type="Proteomes" id="UP000500826"/>
    </source>
</evidence>
<evidence type="ECO:0000313" key="2">
    <source>
        <dbReference type="EMBL" id="QJW84942.1"/>
    </source>
</evidence>
<evidence type="ECO:0008006" key="4">
    <source>
        <dbReference type="Google" id="ProtNLM"/>
    </source>
</evidence>
<gene>
    <name evidence="2" type="ORF">HK414_19330</name>
</gene>
<keyword evidence="1" id="KW-1133">Transmembrane helix</keyword>
<feature type="transmembrane region" description="Helical" evidence="1">
    <location>
        <begin position="20"/>
        <end position="40"/>
    </location>
</feature>
<name>A0ABX6P4D9_9BURK</name>
<sequence>MIYAVSYAALMFSGPLAPFLPYAITITLVTAAVAGLYGLLAEEPTLVSGPDGNTSSVLAGILAVTAATGTVPGVTPVHHAVAILTFATVFTALVFLLIERFRLARLVRFIPFR</sequence>
<proteinExistence type="predicted"/>
<keyword evidence="1" id="KW-0812">Transmembrane</keyword>
<dbReference type="Proteomes" id="UP000500826">
    <property type="component" value="Chromosome"/>
</dbReference>
<reference evidence="2 3" key="2">
    <citation type="submission" date="2020-05" db="EMBL/GenBank/DDBJ databases">
        <authorList>
            <person name="Khan S.A."/>
            <person name="Jeon C.O."/>
            <person name="Chun B.H."/>
        </authorList>
    </citation>
    <scope>NUCLEOTIDE SEQUENCE [LARGE SCALE GENOMIC DNA]</scope>
    <source>
        <strain evidence="2 3">H242</strain>
    </source>
</reference>
<evidence type="ECO:0000256" key="1">
    <source>
        <dbReference type="SAM" id="Phobius"/>
    </source>
</evidence>